<name>A0A164DW62_9CRUS</name>
<reference evidence="1 2" key="1">
    <citation type="submission" date="2016-03" db="EMBL/GenBank/DDBJ databases">
        <title>EvidentialGene: Evidence-directed Construction of Genes on Genomes.</title>
        <authorList>
            <person name="Gilbert D.G."/>
            <person name="Choi J.-H."/>
            <person name="Mockaitis K."/>
            <person name="Colbourne J."/>
            <person name="Pfrender M."/>
        </authorList>
    </citation>
    <scope>NUCLEOTIDE SEQUENCE [LARGE SCALE GENOMIC DNA]</scope>
    <source>
        <strain evidence="1 2">Xinb3</strain>
        <tissue evidence="1">Complete organism</tissue>
    </source>
</reference>
<feature type="non-terminal residue" evidence="1">
    <location>
        <position position="88"/>
    </location>
</feature>
<evidence type="ECO:0000313" key="2">
    <source>
        <dbReference type="Proteomes" id="UP000076858"/>
    </source>
</evidence>
<dbReference type="PANTHER" id="PTHR22954:SF3">
    <property type="entry name" value="PROTEIN CBG08539"/>
    <property type="match status" value="1"/>
</dbReference>
<dbReference type="AlphaFoldDB" id="A0A164DW62"/>
<protein>
    <submittedName>
        <fullName evidence="1">Uncharacterized protein</fullName>
    </submittedName>
</protein>
<dbReference type="Proteomes" id="UP000076858">
    <property type="component" value="Unassembled WGS sequence"/>
</dbReference>
<comment type="caution">
    <text evidence="1">The sequence shown here is derived from an EMBL/GenBank/DDBJ whole genome shotgun (WGS) entry which is preliminary data.</text>
</comment>
<keyword evidence="2" id="KW-1185">Reference proteome</keyword>
<dbReference type="OrthoDB" id="6503380at2759"/>
<organism evidence="1 2">
    <name type="scientific">Daphnia magna</name>
    <dbReference type="NCBI Taxonomy" id="35525"/>
    <lineage>
        <taxon>Eukaryota</taxon>
        <taxon>Metazoa</taxon>
        <taxon>Ecdysozoa</taxon>
        <taxon>Arthropoda</taxon>
        <taxon>Crustacea</taxon>
        <taxon>Branchiopoda</taxon>
        <taxon>Diplostraca</taxon>
        <taxon>Cladocera</taxon>
        <taxon>Anomopoda</taxon>
        <taxon>Daphniidae</taxon>
        <taxon>Daphnia</taxon>
    </lineage>
</organism>
<dbReference type="EMBL" id="LRGB01025851">
    <property type="protein sequence ID" value="KZR96168.1"/>
    <property type="molecule type" value="Genomic_DNA"/>
</dbReference>
<dbReference type="PANTHER" id="PTHR22954">
    <property type="entry name" value="RETROVIRAL PROTEASE-RELATED"/>
    <property type="match status" value="1"/>
</dbReference>
<evidence type="ECO:0000313" key="1">
    <source>
        <dbReference type="EMBL" id="KZR96168.1"/>
    </source>
</evidence>
<gene>
    <name evidence="1" type="ORF">APZ42_009653</name>
</gene>
<sequence>MTTPTNETSRRAIKGHVRRWIHNIQQYDIVQIHLTIYNILLGAETSLKSMQVKYNRLSEAVARDMEASNATRAQFDAEVESMITLEDG</sequence>
<proteinExistence type="predicted"/>
<accession>A0A164DW62</accession>